<proteinExistence type="predicted"/>
<name>A0A6I6N805_9ACTN</name>
<gene>
    <name evidence="1" type="ORF">GQF42_16020</name>
</gene>
<organism evidence="1 2">
    <name type="scientific">Streptomyces broussonetiae</name>
    <dbReference type="NCBI Taxonomy" id="2686304"/>
    <lineage>
        <taxon>Bacteria</taxon>
        <taxon>Bacillati</taxon>
        <taxon>Actinomycetota</taxon>
        <taxon>Actinomycetes</taxon>
        <taxon>Kitasatosporales</taxon>
        <taxon>Streptomycetaceae</taxon>
        <taxon>Streptomyces</taxon>
    </lineage>
</organism>
<accession>A0A6I6N805</accession>
<reference evidence="1 2" key="1">
    <citation type="submission" date="2019-12" db="EMBL/GenBank/DDBJ databases">
        <title>Streptomyces sp. strain T44 isolated from rhizosphere soil of Broussonetia papyrifera.</title>
        <authorList>
            <person name="Mo P."/>
        </authorList>
    </citation>
    <scope>NUCLEOTIDE SEQUENCE [LARGE SCALE GENOMIC DNA]</scope>
    <source>
        <strain evidence="1 2">T44</strain>
    </source>
</reference>
<protein>
    <submittedName>
        <fullName evidence="1">Uncharacterized protein</fullName>
    </submittedName>
</protein>
<dbReference type="AlphaFoldDB" id="A0A6I6N805"/>
<dbReference type="Proteomes" id="UP000436138">
    <property type="component" value="Chromosome"/>
</dbReference>
<dbReference type="KEGG" id="sbro:GQF42_16020"/>
<dbReference type="EMBL" id="CP047020">
    <property type="protein sequence ID" value="QHA04597.1"/>
    <property type="molecule type" value="Genomic_DNA"/>
</dbReference>
<evidence type="ECO:0000313" key="1">
    <source>
        <dbReference type="EMBL" id="QHA04597.1"/>
    </source>
</evidence>
<keyword evidence="2" id="KW-1185">Reference proteome</keyword>
<dbReference type="RefSeq" id="WP_158920449.1">
    <property type="nucleotide sequence ID" value="NZ_CP047020.1"/>
</dbReference>
<sequence>MLDQVGPTPFLDTLWSWTQAITNERGLTPVRKHVTTMTARLTAHLPWICEQDWVVDFAEEIGDLVRATPRITMTEPRRELLKGVTCPSCGMTALVRHFPGDWAAECRNCPSVKLDDRYYEALVKTQAERAHDAVNT</sequence>
<evidence type="ECO:0000313" key="2">
    <source>
        <dbReference type="Proteomes" id="UP000436138"/>
    </source>
</evidence>